<dbReference type="KEGG" id="mzi:HWN40_04755"/>
<feature type="domain" description="4-vinyl reductase 4VR" evidence="1">
    <location>
        <begin position="191"/>
        <end position="253"/>
    </location>
</feature>
<proteinExistence type="predicted"/>
<name>A0A7D5IP45_9EURY</name>
<dbReference type="SUPFAM" id="SSF111126">
    <property type="entry name" value="Ligand-binding domain in the NO signalling and Golgi transport"/>
    <property type="match status" value="1"/>
</dbReference>
<evidence type="ECO:0000259" key="1">
    <source>
        <dbReference type="SMART" id="SM00989"/>
    </source>
</evidence>
<dbReference type="GeneID" id="55820960"/>
<organism evidence="2 3">
    <name type="scientific">Methanolobus zinderi</name>
    <dbReference type="NCBI Taxonomy" id="536044"/>
    <lineage>
        <taxon>Archaea</taxon>
        <taxon>Methanobacteriati</taxon>
        <taxon>Methanobacteriota</taxon>
        <taxon>Stenosarchaea group</taxon>
        <taxon>Methanomicrobia</taxon>
        <taxon>Methanosarcinales</taxon>
        <taxon>Methanosarcinaceae</taxon>
        <taxon>Methanolobus</taxon>
    </lineage>
</organism>
<sequence>MVRDLCMFSKANKDAEVIWFKIAYRNTVHSEADITSLFAEKGLDMRFAYMDSLEDPARGKYVIFTEVEKGRDVNDVVAELKQMDVVLDVDYGVSRNQVMQSVEFPLSLFGERAIILRARTFVDILRIMNEHVPQAEGLQMHTGIISGTMAVKLLREIIDIDKSNCFDLLKELFMAAGWGMLEYDVDIKNLEGSIRTLDCFISDVYKETEMPACAYISGFFSGFISEVMERTVQVHESQCLSTGHIFCEHIISPVPRGAKTEHVLRRELD</sequence>
<dbReference type="InterPro" id="IPR024096">
    <property type="entry name" value="NO_sig/Golgi_transp_ligand-bd"/>
</dbReference>
<dbReference type="AlphaFoldDB" id="A0A7D5IP45"/>
<evidence type="ECO:0000313" key="3">
    <source>
        <dbReference type="Proteomes" id="UP000509594"/>
    </source>
</evidence>
<dbReference type="PANTHER" id="PTHR35090">
    <property type="entry name" value="DNA-DIRECTED RNA POLYMERASE SUBUNIT I"/>
    <property type="match status" value="1"/>
</dbReference>
<protein>
    <recommendedName>
        <fullName evidence="1">4-vinyl reductase 4VR domain-containing protein</fullName>
    </recommendedName>
</protein>
<gene>
    <name evidence="2" type="ORF">HWN40_04755</name>
</gene>
<dbReference type="Gene3D" id="3.30.1380.20">
    <property type="entry name" value="Trafficking protein particle complex subunit 3"/>
    <property type="match status" value="1"/>
</dbReference>
<dbReference type="SMART" id="SM00989">
    <property type="entry name" value="V4R"/>
    <property type="match status" value="1"/>
</dbReference>
<dbReference type="Pfam" id="PF02830">
    <property type="entry name" value="V4R"/>
    <property type="match status" value="1"/>
</dbReference>
<dbReference type="OrthoDB" id="371687at2157"/>
<evidence type="ECO:0000313" key="2">
    <source>
        <dbReference type="EMBL" id="QLC49607.1"/>
    </source>
</evidence>
<dbReference type="Proteomes" id="UP000509594">
    <property type="component" value="Chromosome"/>
</dbReference>
<accession>A0A7D5IP45</accession>
<dbReference type="RefSeq" id="WP_176964663.1">
    <property type="nucleotide sequence ID" value="NZ_CP058215.1"/>
</dbReference>
<dbReference type="InterPro" id="IPR004096">
    <property type="entry name" value="V4R"/>
</dbReference>
<keyword evidence="3" id="KW-1185">Reference proteome</keyword>
<reference evidence="2 3" key="1">
    <citation type="submission" date="2020-06" db="EMBL/GenBank/DDBJ databases">
        <title>Methanolobus halotolerans sp. nov., isolated from a saline lake Tus in Siberia.</title>
        <authorList>
            <person name="Shen Y."/>
            <person name="Chen S.-C."/>
            <person name="Lai M.-C."/>
            <person name="Huang H.-H."/>
            <person name="Chiu H.-H."/>
            <person name="Tang S.-L."/>
            <person name="Rogozin D.Y."/>
            <person name="Degermendzhy A.G."/>
        </authorList>
    </citation>
    <scope>NUCLEOTIDE SEQUENCE [LARGE SCALE GENOMIC DNA]</scope>
    <source>
        <strain evidence="2 3">DSM 21339</strain>
    </source>
</reference>
<dbReference type="EMBL" id="CP058215">
    <property type="protein sequence ID" value="QLC49607.1"/>
    <property type="molecule type" value="Genomic_DNA"/>
</dbReference>
<dbReference type="PANTHER" id="PTHR35090:SF1">
    <property type="entry name" value="SLR0144 PROTEIN"/>
    <property type="match status" value="1"/>
</dbReference>